<dbReference type="Proteomes" id="UP000392064">
    <property type="component" value="Chromosome"/>
</dbReference>
<dbReference type="GO" id="GO:0016773">
    <property type="term" value="F:phosphotransferase activity, alcohol group as acceptor"/>
    <property type="evidence" value="ECO:0007669"/>
    <property type="project" value="InterPro"/>
</dbReference>
<proteinExistence type="predicted"/>
<dbReference type="SUPFAM" id="SSF56112">
    <property type="entry name" value="Protein kinase-like (PK-like)"/>
    <property type="match status" value="1"/>
</dbReference>
<dbReference type="InterPro" id="IPR006748">
    <property type="entry name" value="NH2Glyco/OHUrea_AB-resist_kin"/>
</dbReference>
<dbReference type="KEGG" id="aef:GEV26_03540"/>
<sequence>MHRSVSHGSTGGTRWQADRMALLPFDLPPALQAYAARGDDWARWVTGLPRLVRELIDEWELTVDGDPLHGHTALVVPVVAAGERLVLKVVMPHEEARHEALALQHWHGRGAVRLVRADPRRDAMLLERLQTRDLGSVPVLQACSVVAGLLGRLHVPAPAQLVPLTAFVSRWTDDLAALPRGAPLPRRVVEQAVHLGRAFVGDDASVGRLVHGDLHYGNVLAGDRSPWLAIDPKPVSGDPHYEIAPLLWNRWDEIVASGDLRTAIRRRFHTVVDDAGLDEDRARDWIVVREAIRAMWAIQDGEPGAVTGAVTAAITIVKAVQD</sequence>
<gene>
    <name evidence="1" type="ORF">GEV26_03540</name>
</gene>
<dbReference type="Gene3D" id="3.90.1200.10">
    <property type="match status" value="1"/>
</dbReference>
<protein>
    <submittedName>
        <fullName evidence="1">Aminoglycoside resistance protein</fullName>
    </submittedName>
</protein>
<evidence type="ECO:0000313" key="2">
    <source>
        <dbReference type="Proteomes" id="UP000392064"/>
    </source>
</evidence>
<accession>A0A5Q2MBP9</accession>
<dbReference type="GO" id="GO:0019748">
    <property type="term" value="P:secondary metabolic process"/>
    <property type="evidence" value="ECO:0007669"/>
    <property type="project" value="InterPro"/>
</dbReference>
<organism evidence="1 2">
    <name type="scientific">Aeromicrobium yanjiei</name>
    <dbReference type="NCBI Taxonomy" id="2662028"/>
    <lineage>
        <taxon>Bacteria</taxon>
        <taxon>Bacillati</taxon>
        <taxon>Actinomycetota</taxon>
        <taxon>Actinomycetes</taxon>
        <taxon>Propionibacteriales</taxon>
        <taxon>Nocardioidaceae</taxon>
        <taxon>Aeromicrobium</taxon>
    </lineage>
</organism>
<keyword evidence="2" id="KW-1185">Reference proteome</keyword>
<dbReference type="InterPro" id="IPR011009">
    <property type="entry name" value="Kinase-like_dom_sf"/>
</dbReference>
<dbReference type="Pfam" id="PF04655">
    <property type="entry name" value="APH_6_hur"/>
    <property type="match status" value="1"/>
</dbReference>
<reference evidence="1 2" key="1">
    <citation type="submission" date="2019-11" db="EMBL/GenBank/DDBJ databases">
        <authorList>
            <person name="Li J."/>
        </authorList>
    </citation>
    <scope>NUCLEOTIDE SEQUENCE [LARGE SCALE GENOMIC DNA]</scope>
    <source>
        <strain evidence="1 2">MF47</strain>
    </source>
</reference>
<dbReference type="EMBL" id="CP045737">
    <property type="protein sequence ID" value="QGG40514.1"/>
    <property type="molecule type" value="Genomic_DNA"/>
</dbReference>
<evidence type="ECO:0000313" key="1">
    <source>
        <dbReference type="EMBL" id="QGG40514.1"/>
    </source>
</evidence>
<name>A0A5Q2MBP9_9ACTN</name>
<dbReference type="AlphaFoldDB" id="A0A5Q2MBP9"/>